<dbReference type="AlphaFoldDB" id="A0A0J1B6T3"/>
<dbReference type="Proteomes" id="UP000053611">
    <property type="component" value="Unassembled WGS sequence"/>
</dbReference>
<name>A0A0J1B6T3_9TREE</name>
<feature type="region of interest" description="Disordered" evidence="1">
    <location>
        <begin position="1"/>
        <end position="24"/>
    </location>
</feature>
<organism evidence="2 3">
    <name type="scientific">Cutaneotrichosporon oleaginosum</name>
    <dbReference type="NCBI Taxonomy" id="879819"/>
    <lineage>
        <taxon>Eukaryota</taxon>
        <taxon>Fungi</taxon>
        <taxon>Dikarya</taxon>
        <taxon>Basidiomycota</taxon>
        <taxon>Agaricomycotina</taxon>
        <taxon>Tremellomycetes</taxon>
        <taxon>Trichosporonales</taxon>
        <taxon>Trichosporonaceae</taxon>
        <taxon>Cutaneotrichosporon</taxon>
    </lineage>
</organism>
<keyword evidence="3" id="KW-1185">Reference proteome</keyword>
<sequence length="115" mass="12812">MKLSLRSDHAPCPSAGSCRFKQQDTSPCGSWEAIAVTMAMNVAPRVAQMKRRRNSYLRHRTTKDHLGESWLRRAITPLATYVGLKSGASRHRTPTWSVWIDESTTAPADPDLAFG</sequence>
<proteinExistence type="predicted"/>
<evidence type="ECO:0000256" key="1">
    <source>
        <dbReference type="SAM" id="MobiDB-lite"/>
    </source>
</evidence>
<dbReference type="EMBL" id="KQ087195">
    <property type="protein sequence ID" value="KLT43424.1"/>
    <property type="molecule type" value="Genomic_DNA"/>
</dbReference>
<gene>
    <name evidence="2" type="ORF">CC85DRAFT_52581</name>
</gene>
<accession>A0A0J1B6T3</accession>
<evidence type="ECO:0000313" key="3">
    <source>
        <dbReference type="Proteomes" id="UP000053611"/>
    </source>
</evidence>
<reference evidence="2 3" key="1">
    <citation type="submission" date="2015-03" db="EMBL/GenBank/DDBJ databases">
        <title>Genomics and transcriptomics of the oil-accumulating basidiomycete yeast T. oleaginosus allow insights into substrate utilization and the diverse evolutionary trajectories of mating systems in fungi.</title>
        <authorList>
            <consortium name="DOE Joint Genome Institute"/>
            <person name="Kourist R."/>
            <person name="Kracht O."/>
            <person name="Bracharz F."/>
            <person name="Lipzen A."/>
            <person name="Nolan M."/>
            <person name="Ohm R."/>
            <person name="Grigoriev I."/>
            <person name="Sun S."/>
            <person name="Heitman J."/>
            <person name="Bruck T."/>
            <person name="Nowrousian M."/>
        </authorList>
    </citation>
    <scope>NUCLEOTIDE SEQUENCE [LARGE SCALE GENOMIC DNA]</scope>
    <source>
        <strain evidence="2 3">IBC0246</strain>
    </source>
</reference>
<protein>
    <submittedName>
        <fullName evidence="2">Uncharacterized protein</fullName>
    </submittedName>
</protein>
<evidence type="ECO:0000313" key="2">
    <source>
        <dbReference type="EMBL" id="KLT43424.1"/>
    </source>
</evidence>